<evidence type="ECO:0000313" key="3">
    <source>
        <dbReference type="EMBL" id="KJL42829.1"/>
    </source>
</evidence>
<evidence type="ECO:0000256" key="1">
    <source>
        <dbReference type="ARBA" id="ARBA00038310"/>
    </source>
</evidence>
<evidence type="ECO:0000313" key="4">
    <source>
        <dbReference type="Proteomes" id="UP000034098"/>
    </source>
</evidence>
<dbReference type="Pfam" id="PF04909">
    <property type="entry name" value="Amidohydro_2"/>
    <property type="match status" value="1"/>
</dbReference>
<dbReference type="PANTHER" id="PTHR43569:SF2">
    <property type="entry name" value="AMIDOHYDROLASE-RELATED DOMAIN-CONTAINING PROTEIN"/>
    <property type="match status" value="1"/>
</dbReference>
<dbReference type="OrthoDB" id="5450317at2"/>
<dbReference type="AlphaFoldDB" id="A0A0M2HDN5"/>
<dbReference type="InterPro" id="IPR052350">
    <property type="entry name" value="Metallo-dep_Lactonases"/>
</dbReference>
<reference evidence="3 4" key="1">
    <citation type="submission" date="2015-02" db="EMBL/GenBank/DDBJ databases">
        <title>Draft genome sequences of ten Microbacterium spp. with emphasis on heavy metal contaminated environments.</title>
        <authorList>
            <person name="Corretto E."/>
        </authorList>
    </citation>
    <scope>NUCLEOTIDE SEQUENCE [LARGE SCALE GENOMIC DNA]</scope>
    <source>
        <strain evidence="3 4">DSM 8608</strain>
    </source>
</reference>
<proteinExistence type="inferred from homology"/>
<dbReference type="PATRIC" id="fig|69370.6.peg.1826"/>
<feature type="domain" description="Amidohydrolase-related" evidence="2">
    <location>
        <begin position="4"/>
        <end position="281"/>
    </location>
</feature>
<accession>A0A0M2HDN5</accession>
<dbReference type="SUPFAM" id="SSF51556">
    <property type="entry name" value="Metallo-dependent hydrolases"/>
    <property type="match status" value="1"/>
</dbReference>
<comment type="caution">
    <text evidence="3">The sequence shown here is derived from an EMBL/GenBank/DDBJ whole genome shotgun (WGS) entry which is preliminary data.</text>
</comment>
<dbReference type="GO" id="GO:0102998">
    <property type="term" value="F:4-sulfomuconolactone hydrolase activity"/>
    <property type="evidence" value="ECO:0007669"/>
    <property type="project" value="UniProtKB-EC"/>
</dbReference>
<sequence>MRVVDGHLHLWDPEVLTYEWLEGPLLRSFGPDELDVALQDAPDADCGFVFVQAECEPGQAVAEVDWVASLTSHVPVRGIVARAPLEDPAATEEHLAAYAERPLVVGVRRLLQSEPEGFCLRPGFLRAAEAVAVAGLSFDACVRWEQLPDVVALADALPDLAIVLDHLGKPEVGSPDDADPADGTPWAESLRDLARRPNVVCKLSGLPAESPGEWTDAQMRPFLDVALDAFGPDRLLFGSDWPVSGPYGRWLDTVSSWLEDRVGERHRKAVLAENAERVYGLG</sequence>
<keyword evidence="4" id="KW-1185">Reference proteome</keyword>
<name>A0A0M2HDN5_MICTR</name>
<dbReference type="EC" id="3.1.1.92" evidence="3"/>
<dbReference type="PANTHER" id="PTHR43569">
    <property type="entry name" value="AMIDOHYDROLASE"/>
    <property type="match status" value="1"/>
</dbReference>
<evidence type="ECO:0000259" key="2">
    <source>
        <dbReference type="Pfam" id="PF04909"/>
    </source>
</evidence>
<dbReference type="Proteomes" id="UP000034098">
    <property type="component" value="Unassembled WGS sequence"/>
</dbReference>
<protein>
    <submittedName>
        <fullName evidence="3">4-sulfomuconolactone hydrolase</fullName>
        <ecNumber evidence="3">3.1.1.92</ecNumber>
    </submittedName>
</protein>
<dbReference type="Gene3D" id="3.20.20.140">
    <property type="entry name" value="Metal-dependent hydrolases"/>
    <property type="match status" value="1"/>
</dbReference>
<comment type="similarity">
    <text evidence="1">Belongs to the metallo-dependent hydrolases superfamily.</text>
</comment>
<dbReference type="InterPro" id="IPR006680">
    <property type="entry name" value="Amidohydro-rel"/>
</dbReference>
<dbReference type="RefSeq" id="WP_045298461.1">
    <property type="nucleotide sequence ID" value="NZ_JYJA01000033.1"/>
</dbReference>
<dbReference type="InterPro" id="IPR032466">
    <property type="entry name" value="Metal_Hydrolase"/>
</dbReference>
<gene>
    <name evidence="3" type="ORF">RS82_01794</name>
</gene>
<organism evidence="3 4">
    <name type="scientific">Microbacterium trichothecenolyticum</name>
    <name type="common">Aureobacterium trichothecenolyticum</name>
    <dbReference type="NCBI Taxonomy" id="69370"/>
    <lineage>
        <taxon>Bacteria</taxon>
        <taxon>Bacillati</taxon>
        <taxon>Actinomycetota</taxon>
        <taxon>Actinomycetes</taxon>
        <taxon>Micrococcales</taxon>
        <taxon>Microbacteriaceae</taxon>
        <taxon>Microbacterium</taxon>
    </lineage>
</organism>
<keyword evidence="3" id="KW-0378">Hydrolase</keyword>
<dbReference type="EMBL" id="JYJA01000033">
    <property type="protein sequence ID" value="KJL42829.1"/>
    <property type="molecule type" value="Genomic_DNA"/>
</dbReference>